<keyword evidence="1" id="KW-0732">Signal</keyword>
<dbReference type="PANTHER" id="PTHR45460">
    <property type="entry name" value="SIMILAR TO CYSTEINE PROTEINASE"/>
    <property type="match status" value="1"/>
</dbReference>
<evidence type="ECO:0000256" key="1">
    <source>
        <dbReference type="ARBA" id="ARBA00022729"/>
    </source>
</evidence>
<dbReference type="RefSeq" id="WP_073573432.1">
    <property type="nucleotide sequence ID" value="NZ_FRXN01000006.1"/>
</dbReference>
<accession>A0A1M7ZJJ9</accession>
<dbReference type="Pfam" id="PF13517">
    <property type="entry name" value="FG-GAP_3"/>
    <property type="match status" value="1"/>
</dbReference>
<dbReference type="PROSITE" id="PS51257">
    <property type="entry name" value="PROKAR_LIPOPROTEIN"/>
    <property type="match status" value="1"/>
</dbReference>
<dbReference type="Gene3D" id="2.130.10.130">
    <property type="entry name" value="Integrin alpha, N-terminal"/>
    <property type="match status" value="1"/>
</dbReference>
<evidence type="ECO:0000313" key="2">
    <source>
        <dbReference type="EMBL" id="SHO65068.1"/>
    </source>
</evidence>
<dbReference type="Proteomes" id="UP000184609">
    <property type="component" value="Unassembled WGS sequence"/>
</dbReference>
<dbReference type="SUPFAM" id="SSF69318">
    <property type="entry name" value="Integrin alpha N-terminal domain"/>
    <property type="match status" value="1"/>
</dbReference>
<protein>
    <submittedName>
        <fullName evidence="2">Repeat domain-containing protein</fullName>
    </submittedName>
</protein>
<reference evidence="3" key="1">
    <citation type="submission" date="2016-12" db="EMBL/GenBank/DDBJ databases">
        <authorList>
            <person name="Varghese N."/>
            <person name="Submissions S."/>
        </authorList>
    </citation>
    <scope>NUCLEOTIDE SEQUENCE [LARGE SCALE GENOMIC DNA]</scope>
    <source>
        <strain evidence="3">DSM 25035</strain>
    </source>
</reference>
<organism evidence="2 3">
    <name type="scientific">Algoriphagus zhangzhouensis</name>
    <dbReference type="NCBI Taxonomy" id="1073327"/>
    <lineage>
        <taxon>Bacteria</taxon>
        <taxon>Pseudomonadati</taxon>
        <taxon>Bacteroidota</taxon>
        <taxon>Cytophagia</taxon>
        <taxon>Cytophagales</taxon>
        <taxon>Cyclobacteriaceae</taxon>
        <taxon>Algoriphagus</taxon>
    </lineage>
</organism>
<dbReference type="InterPro" id="IPR013517">
    <property type="entry name" value="FG-GAP"/>
</dbReference>
<keyword evidence="3" id="KW-1185">Reference proteome</keyword>
<dbReference type="STRING" id="1073327.SAMN04488108_3840"/>
<dbReference type="EMBL" id="FRXN01000006">
    <property type="protein sequence ID" value="SHO65068.1"/>
    <property type="molecule type" value="Genomic_DNA"/>
</dbReference>
<dbReference type="PANTHER" id="PTHR45460:SF2">
    <property type="entry name" value="ALPHA 1,3 GLUCANASE, GH71 FAMILY (EUROFUNG)"/>
    <property type="match status" value="1"/>
</dbReference>
<sequence length="508" mass="57573">MKRLAFLFFIIAIGCNPISERKQPIPSLYRLSQMDLKLEGKQLAELYCANCHLKPEPKLLTKDIWESSVLPDMRMRMGLYLEEDFGRTLPEDMNVPEGIYSKTPFITEDNWLKIKQYYIDNASKEPLPQIAKETPTLGLPGFEVEIPEFDFVYPNLTTMISIDEKGDLWLGHRFRKLFHLDDGSGFSIIDSISTPVAPVQIKFNKDGFELLSMGLMDPANDSLGTFQHYQNELGVWESIEVFDQLIRPVHVSYGDLNSDGVEDYVISQFGNHIGKLSAFLSSSSGYDELVIKALPGARKVELVDMDQDGDLDLVGLMTQAQEGVFLWENDGEGHFLEKPLIRFHPAFGGSDLQIIDFNQDGLLDLVVANGDNADLSQQLKGYHGVRIFLNQNGGFEESWFYPMYGASGVVVEDFDLDGDQDLMAISFFPDKKEKPSEQLIYFENEGNINLKPFVSEVKWASNFLILSKGDIDRDGDTDVFIGVFDFEDLYKKPSENWTPLVLLKNKNL</sequence>
<evidence type="ECO:0000313" key="3">
    <source>
        <dbReference type="Proteomes" id="UP000184609"/>
    </source>
</evidence>
<dbReference type="AlphaFoldDB" id="A0A1M7ZJJ9"/>
<dbReference type="InterPro" id="IPR028994">
    <property type="entry name" value="Integrin_alpha_N"/>
</dbReference>
<proteinExistence type="predicted"/>
<name>A0A1M7ZJJ9_9BACT</name>
<gene>
    <name evidence="2" type="ORF">SAMN04488108_3840</name>
</gene>
<dbReference type="OrthoDB" id="1391917at2"/>